<protein>
    <recommendedName>
        <fullName evidence="3">DUF1102 domain-containing protein</fullName>
    </recommendedName>
</protein>
<name>A0A3N6NWC5_9EURY</name>
<gene>
    <name evidence="1" type="ORF">EA462_10530</name>
</gene>
<comment type="caution">
    <text evidence="1">The sequence shown here is derived from an EMBL/GenBank/DDBJ whole genome shotgun (WGS) entry which is preliminary data.</text>
</comment>
<dbReference type="RefSeq" id="WP_124178520.1">
    <property type="nucleotide sequence ID" value="NZ_REFY01000004.1"/>
</dbReference>
<sequence>MKRRSFTLGIGSVAIAILGVIGSSALSRVTTGRATTVQQTGDGTAYLGLAPSDDPNGEYATTNETTGAFRLFIDTVNPEGVTELDDVFVITNNGTQPVDVWLEPDGENPESIAFTDAETETDLTDADEPVTISVGESITTDIFVDTTDHGEETEIIDTLIVNANIGSMSTE</sequence>
<dbReference type="OrthoDB" id="206019at2157"/>
<evidence type="ECO:0000313" key="1">
    <source>
        <dbReference type="EMBL" id="RQG88829.1"/>
    </source>
</evidence>
<organism evidence="1 2">
    <name type="scientific">Natrarchaeobius halalkaliphilus</name>
    <dbReference type="NCBI Taxonomy" id="1679091"/>
    <lineage>
        <taxon>Archaea</taxon>
        <taxon>Methanobacteriati</taxon>
        <taxon>Methanobacteriota</taxon>
        <taxon>Stenosarchaea group</taxon>
        <taxon>Halobacteria</taxon>
        <taxon>Halobacteriales</taxon>
        <taxon>Natrialbaceae</taxon>
        <taxon>Natrarchaeobius</taxon>
    </lineage>
</organism>
<accession>A0A3N6NWC5</accession>
<dbReference type="AlphaFoldDB" id="A0A3N6NWC5"/>
<evidence type="ECO:0008006" key="3">
    <source>
        <dbReference type="Google" id="ProtNLM"/>
    </source>
</evidence>
<dbReference type="EMBL" id="REFY01000004">
    <property type="protein sequence ID" value="RQG88829.1"/>
    <property type="molecule type" value="Genomic_DNA"/>
</dbReference>
<dbReference type="Proteomes" id="UP000273828">
    <property type="component" value="Unassembled WGS sequence"/>
</dbReference>
<reference evidence="1 2" key="1">
    <citation type="submission" date="2018-10" db="EMBL/GenBank/DDBJ databases">
        <title>Natrarchaeobius chitinivorans gen. nov., sp. nov., and Natrarchaeobius haloalkaliphilus sp. nov., alkaliphilic, chitin-utilizing haloarchaea from hypersaline alkaline lakes.</title>
        <authorList>
            <person name="Sorokin D.Y."/>
            <person name="Elcheninov A.G."/>
            <person name="Kostrikina N.A."/>
            <person name="Bale N.J."/>
            <person name="Sinninghe Damste J.S."/>
            <person name="Khijniak T.V."/>
            <person name="Kublanov I.V."/>
            <person name="Toshchakov S.V."/>
        </authorList>
    </citation>
    <scope>NUCLEOTIDE SEQUENCE [LARGE SCALE GENOMIC DNA]</scope>
    <source>
        <strain evidence="1 2">AArcht-Sl</strain>
    </source>
</reference>
<proteinExistence type="predicted"/>
<evidence type="ECO:0000313" key="2">
    <source>
        <dbReference type="Proteomes" id="UP000273828"/>
    </source>
</evidence>
<keyword evidence="2" id="KW-1185">Reference proteome</keyword>